<dbReference type="InterPro" id="IPR050346">
    <property type="entry name" value="FMO-like"/>
</dbReference>
<evidence type="ECO:0008006" key="8">
    <source>
        <dbReference type="Google" id="ProtNLM"/>
    </source>
</evidence>
<keyword evidence="2" id="KW-0285">Flavoprotein</keyword>
<dbReference type="FunCoup" id="A0A163MX88">
    <property type="interactions" value="25"/>
</dbReference>
<dbReference type="STRING" id="4829.A0A163MX88"/>
<dbReference type="GO" id="GO:0050661">
    <property type="term" value="F:NADP binding"/>
    <property type="evidence" value="ECO:0007669"/>
    <property type="project" value="InterPro"/>
</dbReference>
<dbReference type="InterPro" id="IPR020946">
    <property type="entry name" value="Flavin_mOase-like"/>
</dbReference>
<evidence type="ECO:0000256" key="1">
    <source>
        <dbReference type="ARBA" id="ARBA00009183"/>
    </source>
</evidence>
<dbReference type="SUPFAM" id="SSF51905">
    <property type="entry name" value="FAD/NAD(P)-binding domain"/>
    <property type="match status" value="2"/>
</dbReference>
<reference evidence="6" key="1">
    <citation type="submission" date="2016-04" db="EMBL/GenBank/DDBJ databases">
        <authorList>
            <person name="Evans L.H."/>
            <person name="Alamgir A."/>
            <person name="Owens N."/>
            <person name="Weber N.D."/>
            <person name="Virtaneva K."/>
            <person name="Barbian K."/>
            <person name="Babar A."/>
            <person name="Rosenke K."/>
        </authorList>
    </citation>
    <scope>NUCLEOTIDE SEQUENCE [LARGE SCALE GENOMIC DNA]</scope>
    <source>
        <strain evidence="6">CBS 101.48</strain>
    </source>
</reference>
<proteinExistence type="inferred from homology"/>
<dbReference type="Gene3D" id="3.50.50.60">
    <property type="entry name" value="FAD/NAD(P)-binding domain"/>
    <property type="match status" value="2"/>
</dbReference>
<dbReference type="InterPro" id="IPR036188">
    <property type="entry name" value="FAD/NAD-bd_sf"/>
</dbReference>
<keyword evidence="3" id="KW-0274">FAD</keyword>
<sequence>MSYILPTIRRVAVIGAGPGGLVAAKQLKEEGVFDKITVFERNDQIGGTWIYSPEKNANPPLPSDDALKVDPPNIDRPFQRLRSAMYAGLHTNLPKTVMCYRDFDFGANVPVFPSHDDVLTYLQQFAAAFDLEPMVRLNTSVVKADYADDEWTLTLQTPDQKTFIDTFDAVVVATGHYAIPYIPPVEGIDALDNLPWIHSREYRSPEDYKDQTVLVIGSGSSGLDIVRETSKVATKVYHCVRSDNKQSLQAHALDSANVERVGLVQRILADGTIDCGGRILKVDQVVFATGYLFSFPFFPFEQDNLIVDGHRVEHLHEFMFYTKNPTLAFMGLPIRIVPLPLSQSQAILIARCWNPQRSTVGLPALEETVDKSQDGPRSFVLNVESEFAYVERLGAWAEGYGQDPDQLTAWRAKSNNPLTCPLSEKWKQERIDALVLRKQYLGY</sequence>
<organism evidence="6">
    <name type="scientific">Absidia glauca</name>
    <name type="common">Pin mould</name>
    <dbReference type="NCBI Taxonomy" id="4829"/>
    <lineage>
        <taxon>Eukaryota</taxon>
        <taxon>Fungi</taxon>
        <taxon>Fungi incertae sedis</taxon>
        <taxon>Mucoromycota</taxon>
        <taxon>Mucoromycotina</taxon>
        <taxon>Mucoromycetes</taxon>
        <taxon>Mucorales</taxon>
        <taxon>Cunninghamellaceae</taxon>
        <taxon>Absidia</taxon>
    </lineage>
</organism>
<name>A0A163MX88_ABSGL</name>
<protein>
    <recommendedName>
        <fullName evidence="8">FAD/NAD(P)-binding domain-containing protein</fullName>
    </recommendedName>
</protein>
<dbReference type="Pfam" id="PF00743">
    <property type="entry name" value="FMO-like"/>
    <property type="match status" value="1"/>
</dbReference>
<keyword evidence="5" id="KW-0560">Oxidoreductase</keyword>
<dbReference type="PANTHER" id="PTHR23023">
    <property type="entry name" value="DIMETHYLANILINE MONOOXYGENASE"/>
    <property type="match status" value="1"/>
</dbReference>
<evidence type="ECO:0000313" key="7">
    <source>
        <dbReference type="Proteomes" id="UP000078561"/>
    </source>
</evidence>
<dbReference type="InterPro" id="IPR000960">
    <property type="entry name" value="Flavin_mOase"/>
</dbReference>
<evidence type="ECO:0000256" key="5">
    <source>
        <dbReference type="ARBA" id="ARBA00023002"/>
    </source>
</evidence>
<gene>
    <name evidence="6" type="primary">ABSGL_15362.1 scaffold 16614</name>
</gene>
<keyword evidence="4" id="KW-0521">NADP</keyword>
<evidence type="ECO:0000313" key="6">
    <source>
        <dbReference type="EMBL" id="SAM09661.1"/>
    </source>
</evidence>
<keyword evidence="7" id="KW-1185">Reference proteome</keyword>
<evidence type="ECO:0000256" key="2">
    <source>
        <dbReference type="ARBA" id="ARBA00022630"/>
    </source>
</evidence>
<evidence type="ECO:0000256" key="3">
    <source>
        <dbReference type="ARBA" id="ARBA00022827"/>
    </source>
</evidence>
<dbReference type="GO" id="GO:0004499">
    <property type="term" value="F:N,N-dimethylaniline monooxygenase activity"/>
    <property type="evidence" value="ECO:0007669"/>
    <property type="project" value="InterPro"/>
</dbReference>
<dbReference type="InParanoid" id="A0A163MX88"/>
<dbReference type="OrthoDB" id="66881at2759"/>
<accession>A0A163MX88</accession>
<dbReference type="PRINTS" id="PR00370">
    <property type="entry name" value="FMOXYGENASE"/>
</dbReference>
<dbReference type="Pfam" id="PF13450">
    <property type="entry name" value="NAD_binding_8"/>
    <property type="match status" value="1"/>
</dbReference>
<dbReference type="OMA" id="WFGQSHT"/>
<comment type="similarity">
    <text evidence="1">Belongs to the FMO family.</text>
</comment>
<dbReference type="GO" id="GO:0050660">
    <property type="term" value="F:flavin adenine dinucleotide binding"/>
    <property type="evidence" value="ECO:0007669"/>
    <property type="project" value="InterPro"/>
</dbReference>
<dbReference type="AlphaFoldDB" id="A0A163MX88"/>
<dbReference type="Proteomes" id="UP000078561">
    <property type="component" value="Unassembled WGS sequence"/>
</dbReference>
<dbReference type="EMBL" id="LT555165">
    <property type="protein sequence ID" value="SAM09661.1"/>
    <property type="molecule type" value="Genomic_DNA"/>
</dbReference>
<evidence type="ECO:0000256" key="4">
    <source>
        <dbReference type="ARBA" id="ARBA00022857"/>
    </source>
</evidence>